<dbReference type="Proteomes" id="UP000223749">
    <property type="component" value="Chromosome"/>
</dbReference>
<name>A0A2D1U6D0_9SPHI</name>
<accession>A0A2D1U6D0</accession>
<evidence type="ECO:0000256" key="1">
    <source>
        <dbReference type="SAM" id="MobiDB-lite"/>
    </source>
</evidence>
<evidence type="ECO:0000313" key="3">
    <source>
        <dbReference type="EMBL" id="ATP57142.1"/>
    </source>
</evidence>
<dbReference type="OrthoDB" id="5348860at2"/>
<gene>
    <name evidence="3" type="ORF">CPT03_11995</name>
</gene>
<keyword evidence="4" id="KW-1185">Reference proteome</keyword>
<feature type="chain" id="PRO_5013669179" description="Lipoprotein" evidence="2">
    <location>
        <begin position="26"/>
        <end position="203"/>
    </location>
</feature>
<organism evidence="3 4">
    <name type="scientific">Pedobacter ginsengisoli</name>
    <dbReference type="NCBI Taxonomy" id="363852"/>
    <lineage>
        <taxon>Bacteria</taxon>
        <taxon>Pseudomonadati</taxon>
        <taxon>Bacteroidota</taxon>
        <taxon>Sphingobacteriia</taxon>
        <taxon>Sphingobacteriales</taxon>
        <taxon>Sphingobacteriaceae</taxon>
        <taxon>Pedobacter</taxon>
    </lineage>
</organism>
<proteinExistence type="predicted"/>
<feature type="region of interest" description="Disordered" evidence="1">
    <location>
        <begin position="24"/>
        <end position="58"/>
    </location>
</feature>
<evidence type="ECO:0000313" key="4">
    <source>
        <dbReference type="Proteomes" id="UP000223749"/>
    </source>
</evidence>
<dbReference type="AlphaFoldDB" id="A0A2D1U6D0"/>
<feature type="compositionally biased region" description="Polar residues" evidence="1">
    <location>
        <begin position="24"/>
        <end position="40"/>
    </location>
</feature>
<dbReference type="KEGG" id="pgs:CPT03_11995"/>
<evidence type="ECO:0000256" key="2">
    <source>
        <dbReference type="SAM" id="SignalP"/>
    </source>
</evidence>
<dbReference type="EMBL" id="CP024091">
    <property type="protein sequence ID" value="ATP57142.1"/>
    <property type="molecule type" value="Genomic_DNA"/>
</dbReference>
<protein>
    <recommendedName>
        <fullName evidence="5">Lipoprotein</fullName>
    </recommendedName>
</protein>
<feature type="signal peptide" evidence="2">
    <location>
        <begin position="1"/>
        <end position="25"/>
    </location>
</feature>
<reference evidence="3 4" key="1">
    <citation type="submission" date="2017-10" db="EMBL/GenBank/DDBJ databases">
        <title>Whole genome of Pedobacter ginsengisoli T01R-27 isolated from tomato rhizosphere.</title>
        <authorList>
            <person name="Weon H.-Y."/>
            <person name="Lee S.A."/>
            <person name="Sang M.K."/>
            <person name="Song J."/>
        </authorList>
    </citation>
    <scope>NUCLEOTIDE SEQUENCE [LARGE SCALE GENOMIC DNA]</scope>
    <source>
        <strain evidence="3 4">T01R-27</strain>
    </source>
</reference>
<keyword evidence="2" id="KW-0732">Signal</keyword>
<sequence length="203" mass="22435">MKTPVLFLALIGSLILFSCSSSENKANNSIKDSVNVSTEQATEKAQTDSEAIPKNPNHENTVNLVKQVLNVMFKDDVSKNLIEEKSRKFKFFEYDLNDDQKKEILVGLSGSYFCGSGGCTILLLDSQGKLINKFTVTEAPVLITPTTTSGWKDLILHSNGNDHLVKYNGKTYPSNPSVQPVYPSTPKPNAIKGLDIEEQSYSW</sequence>
<dbReference type="PROSITE" id="PS51257">
    <property type="entry name" value="PROKAR_LIPOPROTEIN"/>
    <property type="match status" value="1"/>
</dbReference>
<dbReference type="RefSeq" id="WP_099439070.1">
    <property type="nucleotide sequence ID" value="NZ_CP024091.1"/>
</dbReference>
<evidence type="ECO:0008006" key="5">
    <source>
        <dbReference type="Google" id="ProtNLM"/>
    </source>
</evidence>